<dbReference type="InterPro" id="IPR050090">
    <property type="entry name" value="Tyrosine_recombinase_XerCD"/>
</dbReference>
<sequence length="283" mass="31897">MQDFTQAMTVSMELRGFAKSTQRTYLAHIQRFSQFCGKSPISFGYEEVRAFLHYAITVRKLSSAYVNSAYGAIKFYYQSVLCLDWNMQHVPRMKKNSSLPIILTAPEVLRLLDATSNLKHKAILSTIYSAGLRVSEAAHLRISDVDSSNMRIFIHQSKGNKDRYSLLSEKNLLLLRQYWKSYRPSSWLFPGMSAAAPISTRTIQSVFKQSLLASSISKDVSVHTLRHCFATHLLNNAASILQIKELLGHADIQTTSMYLNLTHAQVLGLKSPLDLPYGGDARD</sequence>
<dbReference type="KEGG" id="pbk:Back11_17720"/>
<dbReference type="GO" id="GO:0015074">
    <property type="term" value="P:DNA integration"/>
    <property type="evidence" value="ECO:0007669"/>
    <property type="project" value="UniProtKB-KW"/>
</dbReference>
<keyword evidence="2" id="KW-0229">DNA integration</keyword>
<dbReference type="GO" id="GO:0003677">
    <property type="term" value="F:DNA binding"/>
    <property type="evidence" value="ECO:0007669"/>
    <property type="project" value="UniProtKB-UniRule"/>
</dbReference>
<dbReference type="PANTHER" id="PTHR30349">
    <property type="entry name" value="PHAGE INTEGRASE-RELATED"/>
    <property type="match status" value="1"/>
</dbReference>
<keyword evidence="3" id="KW-0238">DNA-binding</keyword>
<protein>
    <submittedName>
        <fullName evidence="5">Putative integrase/recombinase y4qK</fullName>
    </submittedName>
</protein>
<dbReference type="AlphaFoldDB" id="A0A3G9INH7"/>
<evidence type="ECO:0000256" key="1">
    <source>
        <dbReference type="ARBA" id="ARBA00008857"/>
    </source>
</evidence>
<comment type="similarity">
    <text evidence="1">Belongs to the 'phage' integrase family.</text>
</comment>
<dbReference type="SUPFAM" id="SSF56349">
    <property type="entry name" value="DNA breaking-rejoining enzymes"/>
    <property type="match status" value="1"/>
</dbReference>
<dbReference type="RefSeq" id="WP_125655459.1">
    <property type="nucleotide sequence ID" value="NZ_AP019308.1"/>
</dbReference>
<dbReference type="PROSITE" id="PS51900">
    <property type="entry name" value="CB"/>
    <property type="match status" value="1"/>
</dbReference>
<evidence type="ECO:0000256" key="3">
    <source>
        <dbReference type="ARBA" id="ARBA00023125"/>
    </source>
</evidence>
<keyword evidence="6" id="KW-1185">Reference proteome</keyword>
<accession>A0A3G9INH7</accession>
<dbReference type="PANTHER" id="PTHR30349:SF64">
    <property type="entry name" value="PROPHAGE INTEGRASE INTD-RELATED"/>
    <property type="match status" value="1"/>
</dbReference>
<dbReference type="InterPro" id="IPR044068">
    <property type="entry name" value="CB"/>
</dbReference>
<dbReference type="InterPro" id="IPR002104">
    <property type="entry name" value="Integrase_catalytic"/>
</dbReference>
<dbReference type="InterPro" id="IPR004107">
    <property type="entry name" value="Integrase_SAM-like_N"/>
</dbReference>
<dbReference type="Gene3D" id="1.10.150.130">
    <property type="match status" value="1"/>
</dbReference>
<dbReference type="Pfam" id="PF13495">
    <property type="entry name" value="Phage_int_SAM_4"/>
    <property type="match status" value="1"/>
</dbReference>
<reference evidence="5 6" key="1">
    <citation type="submission" date="2018-11" db="EMBL/GenBank/DDBJ databases">
        <title>Complete genome sequence of Paenibacillus baekrokdamisoli strain KCTC 33723.</title>
        <authorList>
            <person name="Kang S.W."/>
            <person name="Lee K.C."/>
            <person name="Kim K.K."/>
            <person name="Kim J.S."/>
            <person name="Kim D.S."/>
            <person name="Ko S.H."/>
            <person name="Yang S.H."/>
            <person name="Lee J.S."/>
        </authorList>
    </citation>
    <scope>NUCLEOTIDE SEQUENCE [LARGE SCALE GENOMIC DNA]</scope>
    <source>
        <strain evidence="5 6">KCTC 33723</strain>
    </source>
</reference>
<evidence type="ECO:0000256" key="4">
    <source>
        <dbReference type="ARBA" id="ARBA00023172"/>
    </source>
</evidence>
<keyword evidence="4" id="KW-0233">DNA recombination</keyword>
<evidence type="ECO:0000256" key="2">
    <source>
        <dbReference type="ARBA" id="ARBA00022908"/>
    </source>
</evidence>
<dbReference type="PROSITE" id="PS51898">
    <property type="entry name" value="TYR_RECOMBINASE"/>
    <property type="match status" value="1"/>
</dbReference>
<dbReference type="InterPro" id="IPR010998">
    <property type="entry name" value="Integrase_recombinase_N"/>
</dbReference>
<dbReference type="InterPro" id="IPR011010">
    <property type="entry name" value="DNA_brk_join_enz"/>
</dbReference>
<dbReference type="Pfam" id="PF00589">
    <property type="entry name" value="Phage_integrase"/>
    <property type="match status" value="1"/>
</dbReference>
<name>A0A3G9INH7_9BACL</name>
<dbReference type="Proteomes" id="UP000275368">
    <property type="component" value="Chromosome"/>
</dbReference>
<dbReference type="InterPro" id="IPR013762">
    <property type="entry name" value="Integrase-like_cat_sf"/>
</dbReference>
<dbReference type="GO" id="GO:0006310">
    <property type="term" value="P:DNA recombination"/>
    <property type="evidence" value="ECO:0007669"/>
    <property type="project" value="UniProtKB-KW"/>
</dbReference>
<evidence type="ECO:0000313" key="6">
    <source>
        <dbReference type="Proteomes" id="UP000275368"/>
    </source>
</evidence>
<organism evidence="5 6">
    <name type="scientific">Paenibacillus baekrokdamisoli</name>
    <dbReference type="NCBI Taxonomy" id="1712516"/>
    <lineage>
        <taxon>Bacteria</taxon>
        <taxon>Bacillati</taxon>
        <taxon>Bacillota</taxon>
        <taxon>Bacilli</taxon>
        <taxon>Bacillales</taxon>
        <taxon>Paenibacillaceae</taxon>
        <taxon>Paenibacillus</taxon>
    </lineage>
</organism>
<dbReference type="EMBL" id="AP019308">
    <property type="protein sequence ID" value="BBH20427.1"/>
    <property type="molecule type" value="Genomic_DNA"/>
</dbReference>
<dbReference type="OrthoDB" id="9801717at2"/>
<proteinExistence type="inferred from homology"/>
<dbReference type="Gene3D" id="1.10.443.10">
    <property type="entry name" value="Intergrase catalytic core"/>
    <property type="match status" value="1"/>
</dbReference>
<evidence type="ECO:0000313" key="5">
    <source>
        <dbReference type="EMBL" id="BBH20427.1"/>
    </source>
</evidence>
<gene>
    <name evidence="5" type="ORF">Back11_17720</name>
</gene>